<feature type="transmembrane region" description="Helical" evidence="2">
    <location>
        <begin position="35"/>
        <end position="55"/>
    </location>
</feature>
<dbReference type="EMBL" id="LT629757">
    <property type="protein sequence ID" value="SDS59611.1"/>
    <property type="molecule type" value="Genomic_DNA"/>
</dbReference>
<proteinExistence type="predicted"/>
<protein>
    <recommendedName>
        <fullName evidence="5">Capsular polysaccharide biosynthesis protein</fullName>
    </recommendedName>
</protein>
<dbReference type="STRING" id="642780.SAMN04488570_2235"/>
<reference evidence="4" key="1">
    <citation type="submission" date="2016-10" db="EMBL/GenBank/DDBJ databases">
        <authorList>
            <person name="Varghese N."/>
            <person name="Submissions S."/>
        </authorList>
    </citation>
    <scope>NUCLEOTIDE SEQUENCE [LARGE SCALE GENOMIC DNA]</scope>
    <source>
        <strain evidence="4">DSM 22127</strain>
    </source>
</reference>
<name>A0A1H1THQ8_9ACTN</name>
<dbReference type="AlphaFoldDB" id="A0A1H1THQ8"/>
<evidence type="ECO:0000256" key="1">
    <source>
        <dbReference type="SAM" id="MobiDB-lite"/>
    </source>
</evidence>
<evidence type="ECO:0000313" key="4">
    <source>
        <dbReference type="Proteomes" id="UP000198859"/>
    </source>
</evidence>
<accession>A0A1H1THQ8</accession>
<keyword evidence="2" id="KW-1133">Transmembrane helix</keyword>
<keyword evidence="4" id="KW-1185">Reference proteome</keyword>
<sequence length="429" mass="44255">MLEGASARPDGSSNRERAGATPWRETTLNRLRLRWIWIVLVGLLGAVLAVLLSAGPATYEATGVLQISSSTTDSARVKQVAQTVERTATSSRVIDRAASARGTTEAELAPRVTALWQTDTDIVDVTVTGADEDGVVADANAVLRSLDAYYRQQTQDAVSALRQSGNELLNNGELDNPTAEEARRAGVGQALAAQQGEAASSTTAVSALADATSATTVGLSTPVSAVLGLFAGLVLSSAVALLLPFRRRAVRRASDVPLLLPGTSGVDGKGGSAEVAGLFLESDRRDIAVVAMPGAEEAATTFGADLVALLHAHGVTASMTNLLSTDNAAIGVHKRTPETVPRTAAAAPYSDLAAIRVLGHAGRHDTRARLNVATLVMVTGARSESLGLLAGQREVQAVVVTVPRGHSVNKLSGVVAQLRHAAPVVAVVS</sequence>
<feature type="transmembrane region" description="Helical" evidence="2">
    <location>
        <begin position="223"/>
        <end position="243"/>
    </location>
</feature>
<evidence type="ECO:0008006" key="5">
    <source>
        <dbReference type="Google" id="ProtNLM"/>
    </source>
</evidence>
<organism evidence="3 4">
    <name type="scientific">Nocardioides scoriae</name>
    <dbReference type="NCBI Taxonomy" id="642780"/>
    <lineage>
        <taxon>Bacteria</taxon>
        <taxon>Bacillati</taxon>
        <taxon>Actinomycetota</taxon>
        <taxon>Actinomycetes</taxon>
        <taxon>Propionibacteriales</taxon>
        <taxon>Nocardioidaceae</taxon>
        <taxon>Nocardioides</taxon>
    </lineage>
</organism>
<dbReference type="Proteomes" id="UP000198859">
    <property type="component" value="Chromosome I"/>
</dbReference>
<keyword evidence="2" id="KW-0812">Transmembrane</keyword>
<keyword evidence="2" id="KW-0472">Membrane</keyword>
<evidence type="ECO:0000313" key="3">
    <source>
        <dbReference type="EMBL" id="SDS59611.1"/>
    </source>
</evidence>
<gene>
    <name evidence="3" type="ORF">SAMN04488570_2235</name>
</gene>
<evidence type="ECO:0000256" key="2">
    <source>
        <dbReference type="SAM" id="Phobius"/>
    </source>
</evidence>
<feature type="region of interest" description="Disordered" evidence="1">
    <location>
        <begin position="1"/>
        <end position="21"/>
    </location>
</feature>